<feature type="transmembrane region" description="Helical" evidence="2">
    <location>
        <begin position="190"/>
        <end position="211"/>
    </location>
</feature>
<evidence type="ECO:0000313" key="4">
    <source>
        <dbReference type="Proteomes" id="UP000193944"/>
    </source>
</evidence>
<feature type="compositionally biased region" description="Low complexity" evidence="1">
    <location>
        <begin position="243"/>
        <end position="252"/>
    </location>
</feature>
<feature type="compositionally biased region" description="Basic and acidic residues" evidence="1">
    <location>
        <begin position="297"/>
        <end position="322"/>
    </location>
</feature>
<feature type="transmembrane region" description="Helical" evidence="2">
    <location>
        <begin position="117"/>
        <end position="136"/>
    </location>
</feature>
<dbReference type="PANTHER" id="PTHR31133:SF12">
    <property type="entry name" value="MEMBRANE PROTEIN"/>
    <property type="match status" value="1"/>
</dbReference>
<keyword evidence="4" id="KW-1185">Reference proteome</keyword>
<reference evidence="3 4" key="2">
    <citation type="submission" date="2016-08" db="EMBL/GenBank/DDBJ databases">
        <title>Pervasive Adenine N6-methylation of Active Genes in Fungi.</title>
        <authorList>
            <consortium name="DOE Joint Genome Institute"/>
            <person name="Mondo S.J."/>
            <person name="Dannebaum R.O."/>
            <person name="Kuo R.C."/>
            <person name="Labutti K."/>
            <person name="Haridas S."/>
            <person name="Kuo A."/>
            <person name="Salamov A."/>
            <person name="Ahrendt S.R."/>
            <person name="Lipzen A."/>
            <person name="Sullivan W."/>
            <person name="Andreopoulos W.B."/>
            <person name="Clum A."/>
            <person name="Lindquist E."/>
            <person name="Daum C."/>
            <person name="Ramamoorthy G.K."/>
            <person name="Gryganskyi A."/>
            <person name="Culley D."/>
            <person name="Magnuson J.K."/>
            <person name="James T.Y."/>
            <person name="O'Malley M.A."/>
            <person name="Stajich J.E."/>
            <person name="Spatafora J.W."/>
            <person name="Visel A."/>
            <person name="Grigoriev I.V."/>
        </authorList>
    </citation>
    <scope>NUCLEOTIDE SEQUENCE [LARGE SCALE GENOMIC DNA]</scope>
    <source>
        <strain evidence="3 4">S4</strain>
    </source>
</reference>
<feature type="transmembrane region" description="Helical" evidence="2">
    <location>
        <begin position="91"/>
        <end position="111"/>
    </location>
</feature>
<dbReference type="InterPro" id="IPR040229">
    <property type="entry name" value="At3g27390-like"/>
</dbReference>
<feature type="transmembrane region" description="Helical" evidence="2">
    <location>
        <begin position="6"/>
        <end position="31"/>
    </location>
</feature>
<keyword evidence="2" id="KW-1133">Transmembrane helix</keyword>
<comment type="caution">
    <text evidence="3">The sequence shown here is derived from an EMBL/GenBank/DDBJ whole genome shotgun (WGS) entry which is preliminary data.</text>
</comment>
<sequence>MAFLLLPIALIAWPILVAFSSILFGIIYSIFSPIQKTFVDDISLFFGGFVEPFEDLWHYICKFWKFNYHSYFAYLFEIEERRVDEPFDINIIQIIIGLLLACYGSVVGIIIFVPLWLIKFIPLTIRLYYILINLYIKEFSLTEKLLFSIFFLVAMVLIPVIGVSSILFFIGTALFGGIMCAIEGYKYNNIRGLISIWFIIYYIDVSTNYFIYRKDYSCFPDCEDTYKYKRKEKKVKSSEENNKLNNENNFDSSNKEKNPSSNIIIIDEKPETNKENISINIEDETPETHQENTSINIKDEKPETDKENISTNIEDEKPETHQKNTSITIEDEKPETHQENTSINIEDEKPKI</sequence>
<evidence type="ECO:0000313" key="3">
    <source>
        <dbReference type="EMBL" id="ORX79173.1"/>
    </source>
</evidence>
<protein>
    <submittedName>
        <fullName evidence="3">Uncharacterized protein</fullName>
    </submittedName>
</protein>
<dbReference type="PANTHER" id="PTHR31133">
    <property type="entry name" value="MEMBRANE PROTEIN"/>
    <property type="match status" value="1"/>
</dbReference>
<dbReference type="OrthoDB" id="2157650at2759"/>
<keyword evidence="2" id="KW-0812">Transmembrane</keyword>
<keyword evidence="2" id="KW-0472">Membrane</keyword>
<accession>A0A1Y1X0A9</accession>
<dbReference type="EMBL" id="MCFG01000184">
    <property type="protein sequence ID" value="ORX79173.1"/>
    <property type="molecule type" value="Genomic_DNA"/>
</dbReference>
<feature type="transmembrane region" description="Helical" evidence="2">
    <location>
        <begin position="145"/>
        <end position="170"/>
    </location>
</feature>
<evidence type="ECO:0000256" key="2">
    <source>
        <dbReference type="SAM" id="Phobius"/>
    </source>
</evidence>
<reference evidence="3 4" key="1">
    <citation type="submission" date="2016-08" db="EMBL/GenBank/DDBJ databases">
        <title>A Parts List for Fungal Cellulosomes Revealed by Comparative Genomics.</title>
        <authorList>
            <consortium name="DOE Joint Genome Institute"/>
            <person name="Haitjema C.H."/>
            <person name="Gilmore S.P."/>
            <person name="Henske J.K."/>
            <person name="Solomon K.V."/>
            <person name="De Groot R."/>
            <person name="Kuo A."/>
            <person name="Mondo S.J."/>
            <person name="Salamov A.A."/>
            <person name="Labutti K."/>
            <person name="Zhao Z."/>
            <person name="Chiniquy J."/>
            <person name="Barry K."/>
            <person name="Brewer H.M."/>
            <person name="Purvine S.O."/>
            <person name="Wright A.T."/>
            <person name="Boxma B."/>
            <person name="Van Alen T."/>
            <person name="Hackstein J.H."/>
            <person name="Baker S.E."/>
            <person name="Grigoriev I.V."/>
            <person name="O'Malley M.A."/>
        </authorList>
    </citation>
    <scope>NUCLEOTIDE SEQUENCE [LARGE SCALE GENOMIC DNA]</scope>
    <source>
        <strain evidence="3 4">S4</strain>
    </source>
</reference>
<dbReference type="AlphaFoldDB" id="A0A1Y1X0A9"/>
<gene>
    <name evidence="3" type="ORF">BCR32DRAFT_328227</name>
</gene>
<dbReference type="Proteomes" id="UP000193944">
    <property type="component" value="Unassembled WGS sequence"/>
</dbReference>
<name>A0A1Y1X0A9_9FUNG</name>
<organism evidence="3 4">
    <name type="scientific">Anaeromyces robustus</name>
    <dbReference type="NCBI Taxonomy" id="1754192"/>
    <lineage>
        <taxon>Eukaryota</taxon>
        <taxon>Fungi</taxon>
        <taxon>Fungi incertae sedis</taxon>
        <taxon>Chytridiomycota</taxon>
        <taxon>Chytridiomycota incertae sedis</taxon>
        <taxon>Neocallimastigomycetes</taxon>
        <taxon>Neocallimastigales</taxon>
        <taxon>Neocallimastigaceae</taxon>
        <taxon>Anaeromyces</taxon>
    </lineage>
</organism>
<evidence type="ECO:0000256" key="1">
    <source>
        <dbReference type="SAM" id="MobiDB-lite"/>
    </source>
</evidence>
<feature type="region of interest" description="Disordered" evidence="1">
    <location>
        <begin position="237"/>
        <end position="352"/>
    </location>
</feature>
<proteinExistence type="predicted"/>